<sequence length="202" mass="22814">MVLLVRRQIKKLLLLSFAIFLFNRILRSANESDVKMYVIGAYLLSANVVKITMIRKCSPPAPLQLLLEVNQSKKLTIPLLQHSVVKCPWFFAAKCDFVGYFALTSGNKEMEELISRNNKGLPQAFLLRTDKPLPQVPVPVKLHDARVLPDGPRKHKLAVCLQPVYLLADWTLLVQFFEVSESPLSLIFVGKDNKAKGGFLKK</sequence>
<reference evidence="1 2" key="2">
    <citation type="submission" date="2018-11" db="EMBL/GenBank/DDBJ databases">
        <authorList>
            <consortium name="Pathogen Informatics"/>
        </authorList>
    </citation>
    <scope>NUCLEOTIDE SEQUENCE [LARGE SCALE GENOMIC DNA]</scope>
</reference>
<dbReference type="Proteomes" id="UP000271098">
    <property type="component" value="Unassembled WGS sequence"/>
</dbReference>
<accession>A0A183DRA1</accession>
<gene>
    <name evidence="1" type="ORF">GPUH_LOCUS11242</name>
</gene>
<name>A0A183DRA1_9BILA</name>
<evidence type="ECO:0000313" key="2">
    <source>
        <dbReference type="Proteomes" id="UP000271098"/>
    </source>
</evidence>
<proteinExistence type="predicted"/>
<dbReference type="OrthoDB" id="2526284at2759"/>
<evidence type="ECO:0000313" key="3">
    <source>
        <dbReference type="WBParaSite" id="GPUH_0001125501-mRNA-1"/>
    </source>
</evidence>
<dbReference type="AlphaFoldDB" id="A0A183DRA1"/>
<evidence type="ECO:0000313" key="1">
    <source>
        <dbReference type="EMBL" id="VDN18521.1"/>
    </source>
</evidence>
<dbReference type="WBParaSite" id="GPUH_0001125501-mRNA-1">
    <property type="protein sequence ID" value="GPUH_0001125501-mRNA-1"/>
    <property type="gene ID" value="GPUH_0001125501"/>
</dbReference>
<keyword evidence="2" id="KW-1185">Reference proteome</keyword>
<protein>
    <submittedName>
        <fullName evidence="1 3">Uncharacterized protein</fullName>
    </submittedName>
</protein>
<reference evidence="3" key="1">
    <citation type="submission" date="2016-06" db="UniProtKB">
        <authorList>
            <consortium name="WormBaseParasite"/>
        </authorList>
    </citation>
    <scope>IDENTIFICATION</scope>
</reference>
<organism evidence="3">
    <name type="scientific">Gongylonema pulchrum</name>
    <dbReference type="NCBI Taxonomy" id="637853"/>
    <lineage>
        <taxon>Eukaryota</taxon>
        <taxon>Metazoa</taxon>
        <taxon>Ecdysozoa</taxon>
        <taxon>Nematoda</taxon>
        <taxon>Chromadorea</taxon>
        <taxon>Rhabditida</taxon>
        <taxon>Spirurina</taxon>
        <taxon>Spiruromorpha</taxon>
        <taxon>Spiruroidea</taxon>
        <taxon>Gongylonematidae</taxon>
        <taxon>Gongylonema</taxon>
    </lineage>
</organism>
<dbReference type="EMBL" id="UYRT01078436">
    <property type="protein sequence ID" value="VDN18521.1"/>
    <property type="molecule type" value="Genomic_DNA"/>
</dbReference>